<reference evidence="9" key="1">
    <citation type="submission" date="2005-10" db="EMBL/GenBank/DDBJ databases">
        <title>Complete sequence of Pelobacter carbinolicus DSM 2380.</title>
        <authorList>
            <person name="Copeland A."/>
            <person name="Lucas S."/>
            <person name="Lapidus A."/>
            <person name="Barry K."/>
            <person name="Detter J.C."/>
            <person name="Glavina T."/>
            <person name="Hammon N."/>
            <person name="Israni S."/>
            <person name="Pitluck S."/>
            <person name="Chertkov O."/>
            <person name="Schmutz J."/>
            <person name="Larimer F."/>
            <person name="Land M."/>
            <person name="Kyrpides N."/>
            <person name="Ivanova N."/>
            <person name="Richardson P."/>
        </authorList>
    </citation>
    <scope>NUCLEOTIDE SEQUENCE [LARGE SCALE GENOMIC DNA]</scope>
    <source>
        <strain evidence="9">DSM 2380 / NBRC 103641 / GraBd1</strain>
    </source>
</reference>
<dbReference type="GO" id="GO:0005507">
    <property type="term" value="F:copper ion binding"/>
    <property type="evidence" value="ECO:0007669"/>
    <property type="project" value="InterPro"/>
</dbReference>
<dbReference type="CDD" id="cd01108">
    <property type="entry name" value="HTH_CueR"/>
    <property type="match status" value="1"/>
</dbReference>
<dbReference type="GO" id="GO:0045893">
    <property type="term" value="P:positive regulation of DNA-templated transcription"/>
    <property type="evidence" value="ECO:0007669"/>
    <property type="project" value="InterPro"/>
</dbReference>
<dbReference type="InterPro" id="IPR047057">
    <property type="entry name" value="MerR_fam"/>
</dbReference>
<evidence type="ECO:0000313" key="8">
    <source>
        <dbReference type="EMBL" id="ABA88839.1"/>
    </source>
</evidence>
<proteinExistence type="predicted"/>
<protein>
    <submittedName>
        <fullName evidence="8">Copper efflux helix-turn-helix transcriptional regulator HmrR</fullName>
    </submittedName>
</protein>
<evidence type="ECO:0000313" key="9">
    <source>
        <dbReference type="Proteomes" id="UP000002534"/>
    </source>
</evidence>
<evidence type="ECO:0000256" key="6">
    <source>
        <dbReference type="SAM" id="Coils"/>
    </source>
</evidence>
<dbReference type="Pfam" id="PF00376">
    <property type="entry name" value="MerR"/>
    <property type="match status" value="1"/>
</dbReference>
<dbReference type="NCBIfam" id="TIGR02044">
    <property type="entry name" value="CueR"/>
    <property type="match status" value="1"/>
</dbReference>
<dbReference type="Gene3D" id="1.10.1660.10">
    <property type="match status" value="1"/>
</dbReference>
<dbReference type="GO" id="GO:0003700">
    <property type="term" value="F:DNA-binding transcription factor activity"/>
    <property type="evidence" value="ECO:0007669"/>
    <property type="project" value="InterPro"/>
</dbReference>
<feature type="domain" description="HTH merR-type" evidence="7">
    <location>
        <begin position="6"/>
        <end position="75"/>
    </location>
</feature>
<sequence length="137" mass="15465">MDEKGTFTIGKASRASGVPAKMIRYYEDIGLLAPVSRAPNGYRAYSAEEVHNLKFIRRGRALGFPVSRIRDLLALWRNHERSSSDVKKIALQQIAELEKKIAEMEALKRTLQQLADRCHGNSRPECPILDDLAENKS</sequence>
<evidence type="ECO:0000256" key="3">
    <source>
        <dbReference type="ARBA" id="ARBA00023015"/>
    </source>
</evidence>
<dbReference type="PANTHER" id="PTHR30204:SF94">
    <property type="entry name" value="HEAVY METAL-DEPENDENT TRANSCRIPTIONAL REGULATOR HI_0293-RELATED"/>
    <property type="match status" value="1"/>
</dbReference>
<dbReference type="PRINTS" id="PR00040">
    <property type="entry name" value="HTHMERR"/>
</dbReference>
<dbReference type="HOGENOM" id="CLU_060077_2_0_7"/>
<dbReference type="STRING" id="338963.Pcar_1595"/>
<feature type="coiled-coil region" evidence="6">
    <location>
        <begin position="87"/>
        <end position="117"/>
    </location>
</feature>
<dbReference type="GO" id="GO:0003677">
    <property type="term" value="F:DNA binding"/>
    <property type="evidence" value="ECO:0007669"/>
    <property type="project" value="UniProtKB-KW"/>
</dbReference>
<dbReference type="InterPro" id="IPR000551">
    <property type="entry name" value="MerR-type_HTH_dom"/>
</dbReference>
<evidence type="ECO:0000256" key="5">
    <source>
        <dbReference type="ARBA" id="ARBA00023163"/>
    </source>
</evidence>
<dbReference type="SUPFAM" id="SSF46955">
    <property type="entry name" value="Putative DNA-binding domain"/>
    <property type="match status" value="1"/>
</dbReference>
<dbReference type="Proteomes" id="UP000002534">
    <property type="component" value="Chromosome"/>
</dbReference>
<dbReference type="KEGG" id="pca:Pcar_1595"/>
<evidence type="ECO:0000256" key="1">
    <source>
        <dbReference type="ARBA" id="ARBA00004496"/>
    </source>
</evidence>
<comment type="subcellular location">
    <subcellularLocation>
        <location evidence="1">Cytoplasm</location>
    </subcellularLocation>
</comment>
<evidence type="ECO:0000256" key="4">
    <source>
        <dbReference type="ARBA" id="ARBA00023125"/>
    </source>
</evidence>
<keyword evidence="2" id="KW-0963">Cytoplasm</keyword>
<accession>Q3A468</accession>
<organism evidence="8 9">
    <name type="scientific">Syntrophotalea carbinolica (strain DSM 2380 / NBRC 103641 / GraBd1)</name>
    <name type="common">Pelobacter carbinolicus</name>
    <dbReference type="NCBI Taxonomy" id="338963"/>
    <lineage>
        <taxon>Bacteria</taxon>
        <taxon>Pseudomonadati</taxon>
        <taxon>Thermodesulfobacteriota</taxon>
        <taxon>Desulfuromonadia</taxon>
        <taxon>Desulfuromonadales</taxon>
        <taxon>Syntrophotaleaceae</taxon>
        <taxon>Syntrophotalea</taxon>
    </lineage>
</organism>
<dbReference type="eggNOG" id="COG0789">
    <property type="taxonomic scope" value="Bacteria"/>
</dbReference>
<keyword evidence="3" id="KW-0805">Transcription regulation</keyword>
<keyword evidence="6" id="KW-0175">Coiled coil</keyword>
<keyword evidence="4" id="KW-0238">DNA-binding</keyword>
<keyword evidence="5" id="KW-0804">Transcription</keyword>
<evidence type="ECO:0000256" key="2">
    <source>
        <dbReference type="ARBA" id="ARBA00022490"/>
    </source>
</evidence>
<dbReference type="GO" id="GO:0005737">
    <property type="term" value="C:cytoplasm"/>
    <property type="evidence" value="ECO:0007669"/>
    <property type="project" value="UniProtKB-SubCell"/>
</dbReference>
<dbReference type="Pfam" id="PF09278">
    <property type="entry name" value="MerR-DNA-bind"/>
    <property type="match status" value="1"/>
</dbReference>
<evidence type="ECO:0000259" key="7">
    <source>
        <dbReference type="PROSITE" id="PS50937"/>
    </source>
</evidence>
<dbReference type="EMBL" id="CP000142">
    <property type="protein sequence ID" value="ABA88839.1"/>
    <property type="molecule type" value="Genomic_DNA"/>
</dbReference>
<dbReference type="OrthoDB" id="9811000at2"/>
<name>Q3A468_SYNC1</name>
<dbReference type="InterPro" id="IPR009061">
    <property type="entry name" value="DNA-bd_dom_put_sf"/>
</dbReference>
<dbReference type="PROSITE" id="PS50937">
    <property type="entry name" value="HTH_MERR_2"/>
    <property type="match status" value="1"/>
</dbReference>
<dbReference type="AlphaFoldDB" id="Q3A468"/>
<reference evidence="8 9" key="2">
    <citation type="journal article" date="2012" name="BMC Genomics">
        <title>The genome of Pelobacter carbinolicus reveals surprising metabolic capabilities and physiological features.</title>
        <authorList>
            <person name="Aklujkar M."/>
            <person name="Haveman S.A."/>
            <person name="Didonato R.Jr."/>
            <person name="Chertkov O."/>
            <person name="Han C.S."/>
            <person name="Land M.L."/>
            <person name="Brown P."/>
            <person name="Lovley D.R."/>
        </authorList>
    </citation>
    <scope>NUCLEOTIDE SEQUENCE [LARGE SCALE GENOMIC DNA]</scope>
    <source>
        <strain evidence="9">DSM 2380 / NBRC 103641 / GraBd1</strain>
    </source>
</reference>
<dbReference type="PANTHER" id="PTHR30204">
    <property type="entry name" value="REDOX-CYCLING DRUG-SENSING TRANSCRIPTIONAL ACTIVATOR SOXR"/>
    <property type="match status" value="1"/>
</dbReference>
<gene>
    <name evidence="8" type="primary">hmrR</name>
    <name evidence="8" type="ordered locus">Pcar_1595</name>
</gene>
<dbReference type="RefSeq" id="WP_011341325.1">
    <property type="nucleotide sequence ID" value="NC_007498.2"/>
</dbReference>
<dbReference type="InterPro" id="IPR011789">
    <property type="entry name" value="CueR"/>
</dbReference>
<dbReference type="InterPro" id="IPR015358">
    <property type="entry name" value="Tscrpt_reg_MerR_DNA-bd"/>
</dbReference>
<keyword evidence="9" id="KW-1185">Reference proteome</keyword>
<dbReference type="SMART" id="SM00422">
    <property type="entry name" value="HTH_MERR"/>
    <property type="match status" value="1"/>
</dbReference>